<keyword evidence="1" id="KW-0812">Transmembrane</keyword>
<dbReference type="InterPro" id="IPR040283">
    <property type="entry name" value="DDB_G0292058-like"/>
</dbReference>
<protein>
    <submittedName>
        <fullName evidence="2">Uncharacterized protein</fullName>
    </submittedName>
</protein>
<dbReference type="Proteomes" id="UP000834106">
    <property type="component" value="Chromosome 5"/>
</dbReference>
<keyword evidence="1" id="KW-1133">Transmembrane helix</keyword>
<keyword evidence="1" id="KW-0472">Membrane</keyword>
<organism evidence="2 3">
    <name type="scientific">Fraxinus pennsylvanica</name>
    <dbReference type="NCBI Taxonomy" id="56036"/>
    <lineage>
        <taxon>Eukaryota</taxon>
        <taxon>Viridiplantae</taxon>
        <taxon>Streptophyta</taxon>
        <taxon>Embryophyta</taxon>
        <taxon>Tracheophyta</taxon>
        <taxon>Spermatophyta</taxon>
        <taxon>Magnoliopsida</taxon>
        <taxon>eudicotyledons</taxon>
        <taxon>Gunneridae</taxon>
        <taxon>Pentapetalae</taxon>
        <taxon>asterids</taxon>
        <taxon>lamiids</taxon>
        <taxon>Lamiales</taxon>
        <taxon>Oleaceae</taxon>
        <taxon>Oleeae</taxon>
        <taxon>Fraxinus</taxon>
    </lineage>
</organism>
<dbReference type="GO" id="GO:0005886">
    <property type="term" value="C:plasma membrane"/>
    <property type="evidence" value="ECO:0007669"/>
    <property type="project" value="TreeGrafter"/>
</dbReference>
<dbReference type="PANTHER" id="PTHR31414:SF15">
    <property type="entry name" value="PLASMA MEMBRANE FUSION PROTEIN"/>
    <property type="match status" value="1"/>
</dbReference>
<name>A0AAD1Z4I5_9LAMI</name>
<dbReference type="PANTHER" id="PTHR31414">
    <property type="entry name" value="TRANSMEMBRANE PROTEIN DDB_G0292058"/>
    <property type="match status" value="1"/>
</dbReference>
<feature type="transmembrane region" description="Helical" evidence="1">
    <location>
        <begin position="36"/>
        <end position="56"/>
    </location>
</feature>
<sequence length="197" mass="22146">MQKHFEDATFALQIGGITEARSIIEGRLKSCLGREIGGITECLIAGGITLNVLLLVELQNVLFHRMSYCWWDYRMSYCWWLLMVYIAAGGLIIRIQASLFTEFGFAFARSFGPSVGSSLLLSPALLPTIYELPRPAGCCATAVSDEPPVNSTLVLAAKRTYRKDPLNNFEKYRGGWNISERHYWANIWTPTTTKLLN</sequence>
<evidence type="ECO:0000313" key="2">
    <source>
        <dbReference type="EMBL" id="CAI9761115.1"/>
    </source>
</evidence>
<dbReference type="EMBL" id="OU503040">
    <property type="protein sequence ID" value="CAI9761115.1"/>
    <property type="molecule type" value="Genomic_DNA"/>
</dbReference>
<dbReference type="AlphaFoldDB" id="A0AAD1Z4I5"/>
<dbReference type="GO" id="GO:0009506">
    <property type="term" value="C:plasmodesma"/>
    <property type="evidence" value="ECO:0007669"/>
    <property type="project" value="TreeGrafter"/>
</dbReference>
<evidence type="ECO:0000313" key="3">
    <source>
        <dbReference type="Proteomes" id="UP000834106"/>
    </source>
</evidence>
<evidence type="ECO:0000256" key="1">
    <source>
        <dbReference type="SAM" id="Phobius"/>
    </source>
</evidence>
<reference evidence="2" key="1">
    <citation type="submission" date="2023-05" db="EMBL/GenBank/DDBJ databases">
        <authorList>
            <person name="Huff M."/>
        </authorList>
    </citation>
    <scope>NUCLEOTIDE SEQUENCE</scope>
</reference>
<proteinExistence type="predicted"/>
<gene>
    <name evidence="2" type="ORF">FPE_LOCUS8545</name>
</gene>
<accession>A0AAD1Z4I5</accession>
<keyword evidence="3" id="KW-1185">Reference proteome</keyword>
<feature type="transmembrane region" description="Helical" evidence="1">
    <location>
        <begin position="77"/>
        <end position="97"/>
    </location>
</feature>